<protein>
    <submittedName>
        <fullName evidence="6">NASP-related protein sim3</fullName>
    </submittedName>
</protein>
<comment type="caution">
    <text evidence="6">The sequence shown here is derived from an EMBL/GenBank/DDBJ whole genome shotgun (WGS) entry which is preliminary data.</text>
</comment>
<keyword evidence="7" id="KW-1185">Reference proteome</keyword>
<dbReference type="GO" id="GO:0006335">
    <property type="term" value="P:DNA replication-dependent chromatin assembly"/>
    <property type="evidence" value="ECO:0007669"/>
    <property type="project" value="TreeGrafter"/>
</dbReference>
<accession>A0AA38VDA9</accession>
<dbReference type="Pfam" id="PF10516">
    <property type="entry name" value="SHNi-TPR"/>
    <property type="match status" value="1"/>
</dbReference>
<feature type="compositionally biased region" description="Basic and acidic residues" evidence="4">
    <location>
        <begin position="200"/>
        <end position="213"/>
    </location>
</feature>
<feature type="compositionally biased region" description="Basic and acidic residues" evidence="4">
    <location>
        <begin position="521"/>
        <end position="557"/>
    </location>
</feature>
<dbReference type="PANTHER" id="PTHR15081">
    <property type="entry name" value="NUCLEAR AUTOANTIGENIC SPERM PROTEIN NASP -RELATED"/>
    <property type="match status" value="1"/>
</dbReference>
<dbReference type="AlphaFoldDB" id="A0AA38VDA9"/>
<organism evidence="6 7">
    <name type="scientific">Pleurostoma richardsiae</name>
    <dbReference type="NCBI Taxonomy" id="41990"/>
    <lineage>
        <taxon>Eukaryota</taxon>
        <taxon>Fungi</taxon>
        <taxon>Dikarya</taxon>
        <taxon>Ascomycota</taxon>
        <taxon>Pezizomycotina</taxon>
        <taxon>Sordariomycetes</taxon>
        <taxon>Sordariomycetidae</taxon>
        <taxon>Calosphaeriales</taxon>
        <taxon>Pleurostomataceae</taxon>
        <taxon>Pleurostoma</taxon>
    </lineage>
</organism>
<keyword evidence="3" id="KW-0175">Coiled coil</keyword>
<dbReference type="InterPro" id="IPR011990">
    <property type="entry name" value="TPR-like_helical_dom_sf"/>
</dbReference>
<feature type="compositionally biased region" description="Basic and acidic residues" evidence="4">
    <location>
        <begin position="158"/>
        <end position="169"/>
    </location>
</feature>
<feature type="region of interest" description="Disordered" evidence="4">
    <location>
        <begin position="488"/>
        <end position="557"/>
    </location>
</feature>
<proteinExistence type="predicted"/>
<evidence type="ECO:0000259" key="5">
    <source>
        <dbReference type="Pfam" id="PF10516"/>
    </source>
</evidence>
<feature type="compositionally biased region" description="Low complexity" evidence="4">
    <location>
        <begin position="506"/>
        <end position="515"/>
    </location>
</feature>
<dbReference type="EMBL" id="JANBVO010000025">
    <property type="protein sequence ID" value="KAJ9141780.1"/>
    <property type="molecule type" value="Genomic_DNA"/>
</dbReference>
<dbReference type="GO" id="GO:0005654">
    <property type="term" value="C:nucleoplasm"/>
    <property type="evidence" value="ECO:0007669"/>
    <property type="project" value="TreeGrafter"/>
</dbReference>
<keyword evidence="1" id="KW-0677">Repeat</keyword>
<feature type="region of interest" description="Disordered" evidence="4">
    <location>
        <begin position="357"/>
        <end position="381"/>
    </location>
</feature>
<evidence type="ECO:0000313" key="7">
    <source>
        <dbReference type="Proteomes" id="UP001174694"/>
    </source>
</evidence>
<feature type="coiled-coil region" evidence="3">
    <location>
        <begin position="385"/>
        <end position="435"/>
    </location>
</feature>
<feature type="compositionally biased region" description="Low complexity" evidence="4">
    <location>
        <begin position="140"/>
        <end position="151"/>
    </location>
</feature>
<dbReference type="GO" id="GO:0034080">
    <property type="term" value="P:CENP-A containing chromatin assembly"/>
    <property type="evidence" value="ECO:0007669"/>
    <property type="project" value="TreeGrafter"/>
</dbReference>
<feature type="region of interest" description="Disordered" evidence="4">
    <location>
        <begin position="198"/>
        <end position="245"/>
    </location>
</feature>
<dbReference type="GO" id="GO:0042393">
    <property type="term" value="F:histone binding"/>
    <property type="evidence" value="ECO:0007669"/>
    <property type="project" value="TreeGrafter"/>
</dbReference>
<dbReference type="SUPFAM" id="SSF48452">
    <property type="entry name" value="TPR-like"/>
    <property type="match status" value="1"/>
</dbReference>
<keyword evidence="2" id="KW-0802">TPR repeat</keyword>
<reference evidence="6" key="1">
    <citation type="submission" date="2022-07" db="EMBL/GenBank/DDBJ databases">
        <title>Fungi with potential for degradation of polypropylene.</title>
        <authorList>
            <person name="Gostincar C."/>
        </authorList>
    </citation>
    <scope>NUCLEOTIDE SEQUENCE</scope>
    <source>
        <strain evidence="6">EXF-13308</strain>
    </source>
</reference>
<feature type="compositionally biased region" description="Acidic residues" evidence="4">
    <location>
        <begin position="222"/>
        <end position="245"/>
    </location>
</feature>
<evidence type="ECO:0000256" key="3">
    <source>
        <dbReference type="SAM" id="Coils"/>
    </source>
</evidence>
<feature type="region of interest" description="Disordered" evidence="4">
    <location>
        <begin position="139"/>
        <end position="185"/>
    </location>
</feature>
<feature type="domain" description="Tetratricopeptide SHNi-TPR" evidence="5">
    <location>
        <begin position="299"/>
        <end position="336"/>
    </location>
</feature>
<sequence>MADEAASHGEVQPSIAVDVAPDAAAAAATPTAAAAAAAADTLAPGTGTATPALSDAGVPLDPEQQSLSLKVSLADLSAKATALYAHKSYEEAAEVFAQAAEMQAEMNGEMSPDNAEILFLYGRSLFKVGQSKSDVLGGRAPEAQAAAAGGKQQKKKKAGGEGKKKKEEAATAPAGEEEAQKTEVDKVAEEAVKIIADQAEGAKKVEETVDAKKPLFQFTGDENFDDSDEEEAEEEEGDAEEEDDDLAVAFEILDLSRVLFNKKLDELNEAAAAAEGKGKEKAEDEGDIPAVRHIKERLADTHDLLAEISLENERYPNAIVDSRQSLKFKKELYPPESEIVAEAHYKLSLALEFASITSSGDDEENDSSKAAGPKPVDEGLREEAATELEAAIESTKLKLQKKEVDLVVMHSPEDNELTRKQIAEVKDVIADMEQRLVDLRKPPIDVNAALYGPAGIASGGNPLSGILGAALGESPAQAEARIEEAKKTAHDLTGLVRKKHKEEPKPAAAEQPHAEVAAEEANGHKEEVANGKRKAEEPAEAEAETKKARVGETAEAS</sequence>
<evidence type="ECO:0000256" key="4">
    <source>
        <dbReference type="SAM" id="MobiDB-lite"/>
    </source>
</evidence>
<dbReference type="Proteomes" id="UP001174694">
    <property type="component" value="Unassembled WGS sequence"/>
</dbReference>
<evidence type="ECO:0000256" key="1">
    <source>
        <dbReference type="ARBA" id="ARBA00022737"/>
    </source>
</evidence>
<dbReference type="PANTHER" id="PTHR15081:SF1">
    <property type="entry name" value="NUCLEAR AUTOANTIGENIC SPERM PROTEIN"/>
    <property type="match status" value="1"/>
</dbReference>
<dbReference type="Gene3D" id="1.25.40.10">
    <property type="entry name" value="Tetratricopeptide repeat domain"/>
    <property type="match status" value="1"/>
</dbReference>
<evidence type="ECO:0000313" key="6">
    <source>
        <dbReference type="EMBL" id="KAJ9141780.1"/>
    </source>
</evidence>
<evidence type="ECO:0000256" key="2">
    <source>
        <dbReference type="ARBA" id="ARBA00022803"/>
    </source>
</evidence>
<gene>
    <name evidence="6" type="ORF">NKR23_g7843</name>
</gene>
<dbReference type="InterPro" id="IPR051730">
    <property type="entry name" value="NASP-like"/>
</dbReference>
<dbReference type="InterPro" id="IPR019544">
    <property type="entry name" value="Tetratricopeptide_SHNi-TPR_dom"/>
</dbReference>
<feature type="coiled-coil region" evidence="3">
    <location>
        <begin position="257"/>
        <end position="284"/>
    </location>
</feature>
<name>A0AA38VDA9_9PEZI</name>